<comment type="caution">
    <text evidence="1">The sequence shown here is derived from an EMBL/GenBank/DDBJ whole genome shotgun (WGS) entry which is preliminary data.</text>
</comment>
<dbReference type="AlphaFoldDB" id="A0AAV5IVR3"/>
<dbReference type="EMBL" id="BPVZ01000019">
    <property type="protein sequence ID" value="GKV02716.1"/>
    <property type="molecule type" value="Genomic_DNA"/>
</dbReference>
<sequence length="95" mass="10546">MVDKENYEITHDKIRFSSIVKHSKTTRPCRRKFSSVVSSISHGQCLQLPLVGISNGTSVYKLPLVGVSNSASVYNSHWQASVIVPVFTTPTGRRQ</sequence>
<evidence type="ECO:0000313" key="1">
    <source>
        <dbReference type="EMBL" id="GKV02716.1"/>
    </source>
</evidence>
<evidence type="ECO:0000313" key="2">
    <source>
        <dbReference type="Proteomes" id="UP001054252"/>
    </source>
</evidence>
<dbReference type="Proteomes" id="UP001054252">
    <property type="component" value="Unassembled WGS sequence"/>
</dbReference>
<name>A0AAV5IVR3_9ROSI</name>
<keyword evidence="2" id="KW-1185">Reference proteome</keyword>
<proteinExistence type="predicted"/>
<organism evidence="1 2">
    <name type="scientific">Rubroshorea leprosula</name>
    <dbReference type="NCBI Taxonomy" id="152421"/>
    <lineage>
        <taxon>Eukaryota</taxon>
        <taxon>Viridiplantae</taxon>
        <taxon>Streptophyta</taxon>
        <taxon>Embryophyta</taxon>
        <taxon>Tracheophyta</taxon>
        <taxon>Spermatophyta</taxon>
        <taxon>Magnoliopsida</taxon>
        <taxon>eudicotyledons</taxon>
        <taxon>Gunneridae</taxon>
        <taxon>Pentapetalae</taxon>
        <taxon>rosids</taxon>
        <taxon>malvids</taxon>
        <taxon>Malvales</taxon>
        <taxon>Dipterocarpaceae</taxon>
        <taxon>Rubroshorea</taxon>
    </lineage>
</organism>
<protein>
    <submittedName>
        <fullName evidence="1">Uncharacterized protein</fullName>
    </submittedName>
</protein>
<reference evidence="1 2" key="1">
    <citation type="journal article" date="2021" name="Commun. Biol.">
        <title>The genome of Shorea leprosula (Dipterocarpaceae) highlights the ecological relevance of drought in aseasonal tropical rainforests.</title>
        <authorList>
            <person name="Ng K.K.S."/>
            <person name="Kobayashi M.J."/>
            <person name="Fawcett J.A."/>
            <person name="Hatakeyama M."/>
            <person name="Paape T."/>
            <person name="Ng C.H."/>
            <person name="Ang C.C."/>
            <person name="Tnah L.H."/>
            <person name="Lee C.T."/>
            <person name="Nishiyama T."/>
            <person name="Sese J."/>
            <person name="O'Brien M.J."/>
            <person name="Copetti D."/>
            <person name="Mohd Noor M.I."/>
            <person name="Ong R.C."/>
            <person name="Putra M."/>
            <person name="Sireger I.Z."/>
            <person name="Indrioko S."/>
            <person name="Kosugi Y."/>
            <person name="Izuno A."/>
            <person name="Isagi Y."/>
            <person name="Lee S.L."/>
            <person name="Shimizu K.K."/>
        </authorList>
    </citation>
    <scope>NUCLEOTIDE SEQUENCE [LARGE SCALE GENOMIC DNA]</scope>
    <source>
        <strain evidence="1">214</strain>
    </source>
</reference>
<accession>A0AAV5IVR3</accession>
<gene>
    <name evidence="1" type="ORF">SLEP1_g15113</name>
</gene>